<feature type="domain" description="Peptidase C-terminal archaeal/bacterial" evidence="9">
    <location>
        <begin position="449"/>
        <end position="513"/>
    </location>
</feature>
<keyword evidence="5 6" id="KW-0720">Serine protease</keyword>
<dbReference type="InterPro" id="IPR000209">
    <property type="entry name" value="Peptidase_S8/S53_dom"/>
</dbReference>
<reference evidence="10" key="2">
    <citation type="submission" date="2020-09" db="EMBL/GenBank/DDBJ databases">
        <authorList>
            <person name="Sun Q."/>
            <person name="Kim S."/>
        </authorList>
    </citation>
    <scope>NUCLEOTIDE SEQUENCE</scope>
    <source>
        <strain evidence="10">KCTC 22169</strain>
    </source>
</reference>
<evidence type="ECO:0000259" key="9">
    <source>
        <dbReference type="Pfam" id="PF04151"/>
    </source>
</evidence>
<dbReference type="GO" id="GO:0004252">
    <property type="term" value="F:serine-type endopeptidase activity"/>
    <property type="evidence" value="ECO:0007669"/>
    <property type="project" value="UniProtKB-UniRule"/>
</dbReference>
<evidence type="ECO:0000259" key="8">
    <source>
        <dbReference type="Pfam" id="PF00082"/>
    </source>
</evidence>
<name>A0A918K8G5_9GAMM</name>
<evidence type="ECO:0000256" key="6">
    <source>
        <dbReference type="PROSITE-ProRule" id="PRU01240"/>
    </source>
</evidence>
<dbReference type="InterPro" id="IPR007280">
    <property type="entry name" value="Peptidase_C_arc/bac"/>
</dbReference>
<dbReference type="InterPro" id="IPR022398">
    <property type="entry name" value="Peptidase_S8_His-AS"/>
</dbReference>
<dbReference type="InterPro" id="IPR050131">
    <property type="entry name" value="Peptidase_S8_subtilisin-like"/>
</dbReference>
<dbReference type="InterPro" id="IPR036852">
    <property type="entry name" value="Peptidase_S8/S53_dom_sf"/>
</dbReference>
<evidence type="ECO:0008006" key="12">
    <source>
        <dbReference type="Google" id="ProtNLM"/>
    </source>
</evidence>
<accession>A0A918K8G5</accession>
<dbReference type="Pfam" id="PF00082">
    <property type="entry name" value="Peptidase_S8"/>
    <property type="match status" value="1"/>
</dbReference>
<gene>
    <name evidence="10" type="ORF">GCM10007392_22880</name>
</gene>
<keyword evidence="3" id="KW-0479">Metal-binding</keyword>
<comment type="similarity">
    <text evidence="1 6">Belongs to the peptidase S8 family.</text>
</comment>
<feature type="region of interest" description="Disordered" evidence="7">
    <location>
        <begin position="25"/>
        <end position="48"/>
    </location>
</feature>
<dbReference type="InterPro" id="IPR023828">
    <property type="entry name" value="Peptidase_S8_Ser-AS"/>
</dbReference>
<evidence type="ECO:0000256" key="7">
    <source>
        <dbReference type="SAM" id="MobiDB-lite"/>
    </source>
</evidence>
<dbReference type="Gene3D" id="3.40.50.200">
    <property type="entry name" value="Peptidase S8/S53 domain"/>
    <property type="match status" value="1"/>
</dbReference>
<dbReference type="GO" id="GO:0046872">
    <property type="term" value="F:metal ion binding"/>
    <property type="evidence" value="ECO:0007669"/>
    <property type="project" value="UniProtKB-KW"/>
</dbReference>
<keyword evidence="2 6" id="KW-0645">Protease</keyword>
<dbReference type="PANTHER" id="PTHR43806:SF11">
    <property type="entry name" value="CEREVISIN-RELATED"/>
    <property type="match status" value="1"/>
</dbReference>
<evidence type="ECO:0000313" key="11">
    <source>
        <dbReference type="Proteomes" id="UP000626148"/>
    </source>
</evidence>
<feature type="domain" description="Peptidase S8/S53" evidence="8">
    <location>
        <begin position="156"/>
        <end position="400"/>
    </location>
</feature>
<dbReference type="PROSITE" id="PS51892">
    <property type="entry name" value="SUBTILASE"/>
    <property type="match status" value="1"/>
</dbReference>
<dbReference type="InterPro" id="IPR037045">
    <property type="entry name" value="S8pro/Inhibitor_I9_sf"/>
</dbReference>
<dbReference type="SUPFAM" id="SSF54897">
    <property type="entry name" value="Protease propeptides/inhibitors"/>
    <property type="match status" value="1"/>
</dbReference>
<reference evidence="10" key="1">
    <citation type="journal article" date="2014" name="Int. J. Syst. Evol. Microbiol.">
        <title>Complete genome sequence of Corynebacterium casei LMG S-19264T (=DSM 44701T), isolated from a smear-ripened cheese.</title>
        <authorList>
            <consortium name="US DOE Joint Genome Institute (JGI-PGF)"/>
            <person name="Walter F."/>
            <person name="Albersmeier A."/>
            <person name="Kalinowski J."/>
            <person name="Ruckert C."/>
        </authorList>
    </citation>
    <scope>NUCLEOTIDE SEQUENCE</scope>
    <source>
        <strain evidence="10">KCTC 22169</strain>
    </source>
</reference>
<dbReference type="InterPro" id="IPR034202">
    <property type="entry name" value="Subtilisin_Carlsberg-like"/>
</dbReference>
<dbReference type="Gene3D" id="2.60.120.380">
    <property type="match status" value="2"/>
</dbReference>
<proteinExistence type="inferred from homology"/>
<dbReference type="AlphaFoldDB" id="A0A918K8G5"/>
<feature type="active site" description="Charge relay system" evidence="6">
    <location>
        <position position="161"/>
    </location>
</feature>
<organism evidence="10 11">
    <name type="scientific">Saccharospirillum salsuginis</name>
    <dbReference type="NCBI Taxonomy" id="418750"/>
    <lineage>
        <taxon>Bacteria</taxon>
        <taxon>Pseudomonadati</taxon>
        <taxon>Pseudomonadota</taxon>
        <taxon>Gammaproteobacteria</taxon>
        <taxon>Oceanospirillales</taxon>
        <taxon>Saccharospirillaceae</taxon>
        <taxon>Saccharospirillum</taxon>
    </lineage>
</organism>
<sequence>MACAGVSALTLAGCLDLDGHARPVGDDSASDATQNETTPDNGADFNAGKIGETGRYIVKYDERRASLQRSNGTFSTRSADHILSRAGGATSLMHLNDLQASVAELSDEQVEQLRNEDAVAYVEPDPVRYLLAEDTPYGITRVQADQVLDGATVDSKVCIIDSGYDINHPDLPNAGITGSVTSQYAGNWNHDGNGHGTHVAGTIAALGGNGIGVVGVNPSGQLGLHIVKIFNNNGDWAYGSDLIQAIEQCSDSGASVVNMSLGGPGSSQSERQAMQNFYDNGMLLVAAAGNDGNNRYSYPASYDAVYSVAATDSNNNRANFSQYNSQVEIAAPGVSVRSTIPGGRYAYFNGTSMATPHVAGVSALVWSNNQGCSAQDLRNALNSTAVDLGSAGRDIYYGHGLIQAKAAHDYLQQQGCSTDTTEPVLIDLESGVAESNLADTKAAPDDVAYRIAVPEGATKLDIQISGGSGDADLYVKQGEEPTKSSHDCRPYRQGNNELCSFRYPQQGDWYIMLDPYTDYSGVTLTATVEAPDNGGVSEQDDNLSADKGQWLRYTQEVKAGDSKLSISIARGEGDADLYVRHGSDVSRKTFDCRPFEDGNEESCVIENPAEGTWYIGIHGYENFEGLSLIREIE</sequence>
<dbReference type="SUPFAM" id="SSF52743">
    <property type="entry name" value="Subtilisin-like"/>
    <property type="match status" value="1"/>
</dbReference>
<dbReference type="Gene3D" id="3.30.70.80">
    <property type="entry name" value="Peptidase S8 propeptide/proteinase inhibitor I9"/>
    <property type="match status" value="1"/>
</dbReference>
<dbReference type="GO" id="GO:0005615">
    <property type="term" value="C:extracellular space"/>
    <property type="evidence" value="ECO:0007669"/>
    <property type="project" value="TreeGrafter"/>
</dbReference>
<feature type="domain" description="Peptidase C-terminal archaeal/bacterial" evidence="9">
    <location>
        <begin position="553"/>
        <end position="619"/>
    </location>
</feature>
<feature type="active site" description="Charge relay system" evidence="6">
    <location>
        <position position="195"/>
    </location>
</feature>
<evidence type="ECO:0000256" key="1">
    <source>
        <dbReference type="ARBA" id="ARBA00011073"/>
    </source>
</evidence>
<feature type="active site" description="Charge relay system" evidence="6">
    <location>
        <position position="352"/>
    </location>
</feature>
<evidence type="ECO:0000256" key="5">
    <source>
        <dbReference type="ARBA" id="ARBA00022825"/>
    </source>
</evidence>
<dbReference type="PROSITE" id="PS00138">
    <property type="entry name" value="SUBTILASE_SER"/>
    <property type="match status" value="1"/>
</dbReference>
<keyword evidence="4 6" id="KW-0378">Hydrolase</keyword>
<dbReference type="CDD" id="cd07477">
    <property type="entry name" value="Peptidases_S8_Subtilisin_subset"/>
    <property type="match status" value="1"/>
</dbReference>
<comment type="caution">
    <text evidence="10">The sequence shown here is derived from an EMBL/GenBank/DDBJ whole genome shotgun (WGS) entry which is preliminary data.</text>
</comment>
<dbReference type="PANTHER" id="PTHR43806">
    <property type="entry name" value="PEPTIDASE S8"/>
    <property type="match status" value="1"/>
</dbReference>
<evidence type="ECO:0000256" key="2">
    <source>
        <dbReference type="ARBA" id="ARBA00022670"/>
    </source>
</evidence>
<dbReference type="PRINTS" id="PR00723">
    <property type="entry name" value="SUBTILISIN"/>
</dbReference>
<dbReference type="PROSITE" id="PS00137">
    <property type="entry name" value="SUBTILASE_HIS"/>
    <property type="match status" value="1"/>
</dbReference>
<evidence type="ECO:0000313" key="10">
    <source>
        <dbReference type="EMBL" id="GGX54829.1"/>
    </source>
</evidence>
<dbReference type="Pfam" id="PF04151">
    <property type="entry name" value="PPC"/>
    <property type="match status" value="2"/>
</dbReference>
<feature type="compositionally biased region" description="Polar residues" evidence="7">
    <location>
        <begin position="30"/>
        <end position="40"/>
    </location>
</feature>
<evidence type="ECO:0000256" key="4">
    <source>
        <dbReference type="ARBA" id="ARBA00022801"/>
    </source>
</evidence>
<protein>
    <recommendedName>
        <fullName evidence="12">Peptidase S8</fullName>
    </recommendedName>
</protein>
<dbReference type="EMBL" id="BMXR01000005">
    <property type="protein sequence ID" value="GGX54829.1"/>
    <property type="molecule type" value="Genomic_DNA"/>
</dbReference>
<dbReference type="Proteomes" id="UP000626148">
    <property type="component" value="Unassembled WGS sequence"/>
</dbReference>
<dbReference type="GO" id="GO:0006508">
    <property type="term" value="P:proteolysis"/>
    <property type="evidence" value="ECO:0007669"/>
    <property type="project" value="UniProtKB-KW"/>
</dbReference>
<evidence type="ECO:0000256" key="3">
    <source>
        <dbReference type="ARBA" id="ARBA00022723"/>
    </source>
</evidence>
<keyword evidence="11" id="KW-1185">Reference proteome</keyword>
<dbReference type="InterPro" id="IPR015500">
    <property type="entry name" value="Peptidase_S8_subtilisin-rel"/>
</dbReference>